<sequence>MKSNILLCVIYIYQLIGVSSLRSLSEEDFIDRVLFRTQQNIYRRLPKGWSIFLGTSLQADNGTLIPLGTDNFATGIGVHYKLKRNGDCNTKVESHKNTLQCPIMLDQFQVTLPRFHGDGGKQYILRVAVEVKIVLWNPTVRSYLHLYSHDGTHESRKHIPGKKDFADLTMQGISSLSYKRYINKGTTYKMTDSNNVIVTEPPARYSISPKLTLNLRGIMQSRLQAFLTDGEFHDSLSTALKGVPKPADFHR</sequence>
<feature type="chain" id="PRO_5025584514" evidence="1">
    <location>
        <begin position="21"/>
        <end position="251"/>
    </location>
</feature>
<organism evidence="2">
    <name type="scientific">Ixodes ricinus</name>
    <name type="common">Common tick</name>
    <name type="synonym">Acarus ricinus</name>
    <dbReference type="NCBI Taxonomy" id="34613"/>
    <lineage>
        <taxon>Eukaryota</taxon>
        <taxon>Metazoa</taxon>
        <taxon>Ecdysozoa</taxon>
        <taxon>Arthropoda</taxon>
        <taxon>Chelicerata</taxon>
        <taxon>Arachnida</taxon>
        <taxon>Acari</taxon>
        <taxon>Parasitiformes</taxon>
        <taxon>Ixodida</taxon>
        <taxon>Ixodoidea</taxon>
        <taxon>Ixodidae</taxon>
        <taxon>Ixodinae</taxon>
        <taxon>Ixodes</taxon>
    </lineage>
</organism>
<evidence type="ECO:0000313" key="2">
    <source>
        <dbReference type="EMBL" id="MXU97177.1"/>
    </source>
</evidence>
<accession>A0A6B0V4U3</accession>
<protein>
    <submittedName>
        <fullName evidence="2">Putative secreted protein</fullName>
    </submittedName>
</protein>
<keyword evidence="1" id="KW-0732">Signal</keyword>
<dbReference type="AlphaFoldDB" id="A0A6B0V4U3"/>
<proteinExistence type="predicted"/>
<name>A0A6B0V4U3_IXORI</name>
<reference evidence="2" key="1">
    <citation type="submission" date="2019-12" db="EMBL/GenBank/DDBJ databases">
        <title>An insight into the sialome of adult female Ixodes ricinus ticks feeding for 6 days.</title>
        <authorList>
            <person name="Perner J."/>
            <person name="Ribeiro J.M.C."/>
        </authorList>
    </citation>
    <scope>NUCLEOTIDE SEQUENCE</scope>
    <source>
        <strain evidence="2">Semi-engorged</strain>
        <tissue evidence="2">Salivary glands</tissue>
    </source>
</reference>
<evidence type="ECO:0000256" key="1">
    <source>
        <dbReference type="SAM" id="SignalP"/>
    </source>
</evidence>
<feature type="signal peptide" evidence="1">
    <location>
        <begin position="1"/>
        <end position="20"/>
    </location>
</feature>
<dbReference type="EMBL" id="GIFC01015094">
    <property type="protein sequence ID" value="MXU97177.1"/>
    <property type="molecule type" value="Transcribed_RNA"/>
</dbReference>